<feature type="region of interest" description="Disordered" evidence="1">
    <location>
        <begin position="25"/>
        <end position="64"/>
    </location>
</feature>
<dbReference type="EnsemblMetazoa" id="GAUT016739-RA">
    <property type="protein sequence ID" value="GAUT016739-PA"/>
    <property type="gene ID" value="GAUT016739"/>
</dbReference>
<evidence type="ECO:0000256" key="1">
    <source>
        <dbReference type="SAM" id="MobiDB-lite"/>
    </source>
</evidence>
<dbReference type="Proteomes" id="UP000078200">
    <property type="component" value="Unassembled WGS sequence"/>
</dbReference>
<feature type="chain" id="PRO_5008398858" evidence="2">
    <location>
        <begin position="25"/>
        <end position="221"/>
    </location>
</feature>
<reference evidence="3" key="1">
    <citation type="submission" date="2020-05" db="UniProtKB">
        <authorList>
            <consortium name="EnsemblMetazoa"/>
        </authorList>
    </citation>
    <scope>IDENTIFICATION</scope>
    <source>
        <strain evidence="3">TTRI</strain>
    </source>
</reference>
<keyword evidence="2" id="KW-0732">Signal</keyword>
<sequence>MAFHWQRNLLLFIVLTLLVNLSKAQDDPANGSEDEEEEDDSSSEETVEDSNESQRRRRRRRRLAELSEEGEKIAQNFPKNSRTIPGLPNLEDITKIAEILTTVGQQILPALVSGNSGSTKLFQNRGQLLQNAKNEIDMLAEKICKKSLSSSFNRKPCNSKSNVFTGRHSSGFVTVSENLKLKYSLPAPKNAESISWASSAPSNKRLCLTNKRNSSEQLLNL</sequence>
<keyword evidence="4" id="KW-1185">Reference proteome</keyword>
<feature type="compositionally biased region" description="Acidic residues" evidence="1">
    <location>
        <begin position="32"/>
        <end position="51"/>
    </location>
</feature>
<evidence type="ECO:0000313" key="3">
    <source>
        <dbReference type="EnsemblMetazoa" id="GAUT016739-PA"/>
    </source>
</evidence>
<protein>
    <submittedName>
        <fullName evidence="3">Uncharacterized protein</fullName>
    </submittedName>
</protein>
<dbReference type="VEuPathDB" id="VectorBase:GAUT016739"/>
<name>A0A1A9UV81_GLOAU</name>
<dbReference type="AlphaFoldDB" id="A0A1A9UV81"/>
<evidence type="ECO:0000313" key="4">
    <source>
        <dbReference type="Proteomes" id="UP000078200"/>
    </source>
</evidence>
<dbReference type="STRING" id="7395.A0A1A9UV81"/>
<proteinExistence type="predicted"/>
<accession>A0A1A9UV81</accession>
<organism evidence="3 4">
    <name type="scientific">Glossina austeni</name>
    <name type="common">Savannah tsetse fly</name>
    <dbReference type="NCBI Taxonomy" id="7395"/>
    <lineage>
        <taxon>Eukaryota</taxon>
        <taxon>Metazoa</taxon>
        <taxon>Ecdysozoa</taxon>
        <taxon>Arthropoda</taxon>
        <taxon>Hexapoda</taxon>
        <taxon>Insecta</taxon>
        <taxon>Pterygota</taxon>
        <taxon>Neoptera</taxon>
        <taxon>Endopterygota</taxon>
        <taxon>Diptera</taxon>
        <taxon>Brachycera</taxon>
        <taxon>Muscomorpha</taxon>
        <taxon>Hippoboscoidea</taxon>
        <taxon>Glossinidae</taxon>
        <taxon>Glossina</taxon>
    </lineage>
</organism>
<feature type="signal peptide" evidence="2">
    <location>
        <begin position="1"/>
        <end position="24"/>
    </location>
</feature>
<evidence type="ECO:0000256" key="2">
    <source>
        <dbReference type="SAM" id="SignalP"/>
    </source>
</evidence>